<feature type="repeat" description="TPR" evidence="14">
    <location>
        <begin position="223"/>
        <end position="256"/>
    </location>
</feature>
<dbReference type="SUPFAM" id="SSF47384">
    <property type="entry name" value="Homodimeric domain of signal transducing histidine kinase"/>
    <property type="match status" value="1"/>
</dbReference>
<dbReference type="SUPFAM" id="SSF48452">
    <property type="entry name" value="TPR-like"/>
    <property type="match status" value="2"/>
</dbReference>
<evidence type="ECO:0000256" key="17">
    <source>
        <dbReference type="SAM" id="SignalP"/>
    </source>
</evidence>
<dbReference type="SUPFAM" id="SSF52172">
    <property type="entry name" value="CheY-like"/>
    <property type="match status" value="1"/>
</dbReference>
<evidence type="ECO:0000259" key="19">
    <source>
        <dbReference type="PROSITE" id="PS50110"/>
    </source>
</evidence>
<dbReference type="Pfam" id="PF02518">
    <property type="entry name" value="HATPase_c"/>
    <property type="match status" value="1"/>
</dbReference>
<dbReference type="Pfam" id="PF13181">
    <property type="entry name" value="TPR_8"/>
    <property type="match status" value="1"/>
</dbReference>
<feature type="domain" description="HPt" evidence="20">
    <location>
        <begin position="847"/>
        <end position="937"/>
    </location>
</feature>
<dbReference type="Gene3D" id="1.20.120.160">
    <property type="entry name" value="HPT domain"/>
    <property type="match status" value="1"/>
</dbReference>
<dbReference type="EMBL" id="AP027272">
    <property type="protein sequence ID" value="BDX06796.1"/>
    <property type="molecule type" value="Genomic_DNA"/>
</dbReference>
<keyword evidence="4" id="KW-1003">Cell membrane</keyword>
<dbReference type="InterPro" id="IPR011006">
    <property type="entry name" value="CheY-like_superfamily"/>
</dbReference>
<dbReference type="Gene3D" id="1.10.287.130">
    <property type="match status" value="1"/>
</dbReference>
<evidence type="ECO:0000256" key="15">
    <source>
        <dbReference type="SAM" id="Coils"/>
    </source>
</evidence>
<dbReference type="InterPro" id="IPR003594">
    <property type="entry name" value="HATPase_dom"/>
</dbReference>
<dbReference type="InterPro" id="IPR003661">
    <property type="entry name" value="HisK_dim/P_dom"/>
</dbReference>
<dbReference type="CDD" id="cd17546">
    <property type="entry name" value="REC_hyHK_CKI1_RcsC-like"/>
    <property type="match status" value="1"/>
</dbReference>
<evidence type="ECO:0000256" key="11">
    <source>
        <dbReference type="ARBA" id="ARBA00023136"/>
    </source>
</evidence>
<dbReference type="SMART" id="SM00028">
    <property type="entry name" value="TPR"/>
    <property type="match status" value="6"/>
</dbReference>
<evidence type="ECO:0000256" key="14">
    <source>
        <dbReference type="PROSITE-ProRule" id="PRU00339"/>
    </source>
</evidence>
<keyword evidence="22" id="KW-1185">Reference proteome</keyword>
<dbReference type="InterPro" id="IPR004358">
    <property type="entry name" value="Sig_transdc_His_kin-like_C"/>
</dbReference>
<dbReference type="FunFam" id="3.30.565.10:FF:000010">
    <property type="entry name" value="Sensor histidine kinase RcsC"/>
    <property type="match status" value="1"/>
</dbReference>
<dbReference type="SUPFAM" id="SSF47226">
    <property type="entry name" value="Histidine-containing phosphotransfer domain, HPT domain"/>
    <property type="match status" value="1"/>
</dbReference>
<dbReference type="AlphaFoldDB" id="A0AA48KPM4"/>
<feature type="coiled-coil region" evidence="15">
    <location>
        <begin position="354"/>
        <end position="433"/>
    </location>
</feature>
<feature type="repeat" description="TPR" evidence="14">
    <location>
        <begin position="150"/>
        <end position="183"/>
    </location>
</feature>
<evidence type="ECO:0000256" key="13">
    <source>
        <dbReference type="PROSITE-ProRule" id="PRU00169"/>
    </source>
</evidence>
<dbReference type="GO" id="GO:0000155">
    <property type="term" value="F:phosphorelay sensor kinase activity"/>
    <property type="evidence" value="ECO:0007669"/>
    <property type="project" value="InterPro"/>
</dbReference>
<evidence type="ECO:0000313" key="21">
    <source>
        <dbReference type="EMBL" id="BDX06796.1"/>
    </source>
</evidence>
<reference evidence="21" key="1">
    <citation type="submission" date="2023-01" db="EMBL/GenBank/DDBJ databases">
        <title>Complete genome sequence of Planctobacterium marinum strain Dej080120_11.</title>
        <authorList>
            <person name="Ueki S."/>
            <person name="Maruyama F."/>
        </authorList>
    </citation>
    <scope>NUCLEOTIDE SEQUENCE</scope>
    <source>
        <strain evidence="21">Dej080120_11</strain>
    </source>
</reference>
<dbReference type="Pfam" id="PF00512">
    <property type="entry name" value="HisKA"/>
    <property type="match status" value="1"/>
</dbReference>
<dbReference type="PANTHER" id="PTHR45339:SF1">
    <property type="entry name" value="HYBRID SIGNAL TRANSDUCTION HISTIDINE KINASE J"/>
    <property type="match status" value="1"/>
</dbReference>
<dbReference type="InterPro" id="IPR019734">
    <property type="entry name" value="TPR_rpt"/>
</dbReference>
<dbReference type="SMART" id="SM00387">
    <property type="entry name" value="HATPase_c"/>
    <property type="match status" value="1"/>
</dbReference>
<dbReference type="PRINTS" id="PR00344">
    <property type="entry name" value="BCTRLSENSOR"/>
</dbReference>
<feature type="transmembrane region" description="Helical" evidence="16">
    <location>
        <begin position="387"/>
        <end position="406"/>
    </location>
</feature>
<dbReference type="SMART" id="SM00073">
    <property type="entry name" value="HPT"/>
    <property type="match status" value="1"/>
</dbReference>
<evidence type="ECO:0000256" key="2">
    <source>
        <dbReference type="ARBA" id="ARBA00004651"/>
    </source>
</evidence>
<dbReference type="Gene3D" id="3.40.50.2300">
    <property type="match status" value="1"/>
</dbReference>
<proteinExistence type="predicted"/>
<dbReference type="PANTHER" id="PTHR45339">
    <property type="entry name" value="HYBRID SIGNAL TRANSDUCTION HISTIDINE KINASE J"/>
    <property type="match status" value="1"/>
</dbReference>
<dbReference type="InterPro" id="IPR036097">
    <property type="entry name" value="HisK_dim/P_sf"/>
</dbReference>
<evidence type="ECO:0000259" key="20">
    <source>
        <dbReference type="PROSITE" id="PS50894"/>
    </source>
</evidence>
<evidence type="ECO:0000256" key="8">
    <source>
        <dbReference type="ARBA" id="ARBA00022840"/>
    </source>
</evidence>
<dbReference type="SMART" id="SM00388">
    <property type="entry name" value="HisKA"/>
    <property type="match status" value="1"/>
</dbReference>
<feature type="chain" id="PRO_5041244323" description="histidine kinase" evidence="17">
    <location>
        <begin position="19"/>
        <end position="1044"/>
    </location>
</feature>
<dbReference type="CDD" id="cd00082">
    <property type="entry name" value="HisKA"/>
    <property type="match status" value="1"/>
</dbReference>
<dbReference type="InterPro" id="IPR005467">
    <property type="entry name" value="His_kinase_dom"/>
</dbReference>
<feature type="domain" description="Response regulatory" evidence="19">
    <location>
        <begin position="691"/>
        <end position="805"/>
    </location>
</feature>
<dbReference type="SUPFAM" id="SSF55874">
    <property type="entry name" value="ATPase domain of HSP90 chaperone/DNA topoisomerase II/histidine kinase"/>
    <property type="match status" value="1"/>
</dbReference>
<dbReference type="Gene3D" id="1.25.40.10">
    <property type="entry name" value="Tetratricopeptide repeat domain"/>
    <property type="match status" value="2"/>
</dbReference>
<dbReference type="InterPro" id="IPR008207">
    <property type="entry name" value="Sig_transdc_His_kin_Hpt_dom"/>
</dbReference>
<evidence type="ECO:0000256" key="10">
    <source>
        <dbReference type="ARBA" id="ARBA00023012"/>
    </source>
</evidence>
<name>A0AA48KPM4_9ALTE</name>
<dbReference type="GO" id="GO:0005524">
    <property type="term" value="F:ATP binding"/>
    <property type="evidence" value="ECO:0007669"/>
    <property type="project" value="UniProtKB-KW"/>
</dbReference>
<organism evidence="21 22">
    <name type="scientific">Planctobacterium marinum</name>
    <dbReference type="NCBI Taxonomy" id="1631968"/>
    <lineage>
        <taxon>Bacteria</taxon>
        <taxon>Pseudomonadati</taxon>
        <taxon>Pseudomonadota</taxon>
        <taxon>Gammaproteobacteria</taxon>
        <taxon>Alteromonadales</taxon>
        <taxon>Alteromonadaceae</taxon>
        <taxon>Planctobacterium</taxon>
    </lineage>
</organism>
<keyword evidence="14" id="KW-0802">TPR repeat</keyword>
<dbReference type="CDD" id="cd16922">
    <property type="entry name" value="HATPase_EvgS-ArcB-TorS-like"/>
    <property type="match status" value="1"/>
</dbReference>
<comment type="catalytic activity">
    <reaction evidence="1">
        <text>ATP + protein L-histidine = ADP + protein N-phospho-L-histidine.</text>
        <dbReference type="EC" id="2.7.13.3"/>
    </reaction>
</comment>
<dbReference type="PROSITE" id="PS50894">
    <property type="entry name" value="HPT"/>
    <property type="match status" value="1"/>
</dbReference>
<dbReference type="Gene3D" id="3.30.565.10">
    <property type="entry name" value="Histidine kinase-like ATPase, C-terminal domain"/>
    <property type="match status" value="1"/>
</dbReference>
<feature type="modified residue" description="4-aspartylphosphate" evidence="13">
    <location>
        <position position="740"/>
    </location>
</feature>
<evidence type="ECO:0000256" key="4">
    <source>
        <dbReference type="ARBA" id="ARBA00022475"/>
    </source>
</evidence>
<sequence>MIAVLFMAIISFSISAVTANKKALELSEPSGDYFASKVEELARKKPEEALKIAAQSEQYFQSNVDPSNHGRALNGAAYAFYFLSNFENSMAKAKQAETIALQNNLGNILARSQMLQGNVLQSIGEHTRAINQYLSAAKFYQNTNNRLYLSYVYNNIANTYIEAKLYASALEYYEQSNEIIPQSSAIKGIADTLFKMGEIEDSLGYYQQSLQMYRSENDSFGIALIRNGQGDVYLAKQDFKRALVLFREALSLAEEMQQKYTVEYSTRGLAKSYLGLEQLDEASKWLEKARMLAKEKNDNVALLKNLKIASQIHRQKGELEKSIKTLMEYLELETSYQAEKDKTQLVVLQALFESETKALEIERLEEQNKILQLERTVEKERSQQTQFIAFTLVCAILALAFWIFTVSREKQRLARVSAELEKAKVQAEHATQTKSAFLANMSHEIRTPLTSIIGYADSILQGDIPAKEEHRVINIISENGNHLLNVISDILDFTKIEANKLEFEHISTPLIPLLAQIESVTGKRARDKGLSFDLHFRYPLPSSIITDPTRLRQILFNLTNNALKFTDKGSISLSVKTTEEQLVIAVRDTGIGISKENLANLFQPFQQADGSINRRFGGSGLGLSISRHLAQGLGGELSCTSEASKGSEFVVAVELQPAPDCRWITSGEEARVVTKSAETEKQKSPRFSNARVLLAEDHPNNRELIRLMLSRMGLEVTDVENGLLACNAALKDSFDLIFLDIQMPVMDGLQALKQIRKIHSDTPIIALTANNMKHEIAQYLQEGFDDHLPKPLPRESLVAVLETHLHSQIIEQDDNKAETNEDSQQAQSCTQLAETLDQVKIPDLPGSDEDMVQLIASYCTQLQKDVEQATMHWQEENWESLEEQAHSIKGSAANFGFAVIGNVFDEIETCLKDNKSDIVSSFINEALGKMQRYLAIPGTYPALGIFKHDISVENWHNALVKFCQQVQLTLPQTNSTNEEEVLQLASDITQLQKQLLQLALPKAHLLCTQIRKAIRENCEMDILLKKLTQLSDELRTIKAFLETN</sequence>
<feature type="domain" description="Histidine kinase" evidence="18">
    <location>
        <begin position="440"/>
        <end position="657"/>
    </location>
</feature>
<dbReference type="KEGG" id="pmaw:MACH26_23170"/>
<evidence type="ECO:0000256" key="9">
    <source>
        <dbReference type="ARBA" id="ARBA00022989"/>
    </source>
</evidence>
<keyword evidence="17" id="KW-0732">Signal</keyword>
<evidence type="ECO:0000256" key="12">
    <source>
        <dbReference type="PROSITE-ProRule" id="PRU00110"/>
    </source>
</evidence>
<dbReference type="InterPro" id="IPR001789">
    <property type="entry name" value="Sig_transdc_resp-reg_receiver"/>
</dbReference>
<keyword evidence="15" id="KW-0175">Coiled coil</keyword>
<evidence type="ECO:0000313" key="22">
    <source>
        <dbReference type="Proteomes" id="UP001333710"/>
    </source>
</evidence>
<dbReference type="SMART" id="SM00448">
    <property type="entry name" value="REC"/>
    <property type="match status" value="1"/>
</dbReference>
<dbReference type="InterPro" id="IPR036641">
    <property type="entry name" value="HPT_dom_sf"/>
</dbReference>
<evidence type="ECO:0000256" key="1">
    <source>
        <dbReference type="ARBA" id="ARBA00000085"/>
    </source>
</evidence>
<dbReference type="Pfam" id="PF13424">
    <property type="entry name" value="TPR_12"/>
    <property type="match status" value="1"/>
</dbReference>
<dbReference type="GO" id="GO:0005886">
    <property type="term" value="C:plasma membrane"/>
    <property type="evidence" value="ECO:0007669"/>
    <property type="project" value="UniProtKB-SubCell"/>
</dbReference>
<dbReference type="Proteomes" id="UP001333710">
    <property type="component" value="Chromosome"/>
</dbReference>
<dbReference type="PROSITE" id="PS50110">
    <property type="entry name" value="RESPONSE_REGULATORY"/>
    <property type="match status" value="1"/>
</dbReference>
<evidence type="ECO:0000256" key="6">
    <source>
        <dbReference type="ARBA" id="ARBA00022692"/>
    </source>
</evidence>
<keyword evidence="5 13" id="KW-0597">Phosphoprotein</keyword>
<accession>A0AA48KPM4</accession>
<protein>
    <recommendedName>
        <fullName evidence="3">histidine kinase</fullName>
        <ecNumber evidence="3">2.7.13.3</ecNumber>
    </recommendedName>
</protein>
<evidence type="ECO:0000256" key="5">
    <source>
        <dbReference type="ARBA" id="ARBA00022553"/>
    </source>
</evidence>
<keyword evidence="8" id="KW-0067">ATP-binding</keyword>
<feature type="modified residue" description="Phosphohistidine" evidence="12">
    <location>
        <position position="886"/>
    </location>
</feature>
<evidence type="ECO:0000259" key="18">
    <source>
        <dbReference type="PROSITE" id="PS50109"/>
    </source>
</evidence>
<evidence type="ECO:0000256" key="3">
    <source>
        <dbReference type="ARBA" id="ARBA00012438"/>
    </source>
</evidence>
<dbReference type="CDD" id="cd00088">
    <property type="entry name" value="HPT"/>
    <property type="match status" value="1"/>
</dbReference>
<dbReference type="Pfam" id="PF00072">
    <property type="entry name" value="Response_reg"/>
    <property type="match status" value="1"/>
</dbReference>
<gene>
    <name evidence="21" type="ORF">MACH26_23170</name>
</gene>
<keyword evidence="6 16" id="KW-0812">Transmembrane</keyword>
<dbReference type="Pfam" id="PF01627">
    <property type="entry name" value="Hpt"/>
    <property type="match status" value="1"/>
</dbReference>
<keyword evidence="9 16" id="KW-1133">Transmembrane helix</keyword>
<feature type="signal peptide" evidence="17">
    <location>
        <begin position="1"/>
        <end position="18"/>
    </location>
</feature>
<dbReference type="InterPro" id="IPR036890">
    <property type="entry name" value="HATPase_C_sf"/>
</dbReference>
<keyword evidence="10" id="KW-0902">Two-component regulatory system</keyword>
<dbReference type="EC" id="2.7.13.3" evidence="3"/>
<comment type="subcellular location">
    <subcellularLocation>
        <location evidence="2">Cell membrane</location>
        <topology evidence="2">Multi-pass membrane protein</topology>
    </subcellularLocation>
</comment>
<dbReference type="InterPro" id="IPR011990">
    <property type="entry name" value="TPR-like_helical_dom_sf"/>
</dbReference>
<keyword evidence="7" id="KW-0547">Nucleotide-binding</keyword>
<dbReference type="PROSITE" id="PS50109">
    <property type="entry name" value="HIS_KIN"/>
    <property type="match status" value="1"/>
</dbReference>
<evidence type="ECO:0000256" key="16">
    <source>
        <dbReference type="SAM" id="Phobius"/>
    </source>
</evidence>
<dbReference type="PROSITE" id="PS50005">
    <property type="entry name" value="TPR"/>
    <property type="match status" value="2"/>
</dbReference>
<evidence type="ECO:0000256" key="7">
    <source>
        <dbReference type="ARBA" id="ARBA00022741"/>
    </source>
</evidence>
<keyword evidence="11 16" id="KW-0472">Membrane</keyword>